<evidence type="ECO:0000259" key="3">
    <source>
        <dbReference type="PROSITE" id="PS51501"/>
    </source>
</evidence>
<dbReference type="PANTHER" id="PTHR20922">
    <property type="entry name" value="DNL-TYPE ZINC FINGER PROTEIN"/>
    <property type="match status" value="1"/>
</dbReference>
<keyword evidence="1" id="KW-0862">Zinc</keyword>
<feature type="region of interest" description="Disordered" evidence="2">
    <location>
        <begin position="1"/>
        <end position="23"/>
    </location>
</feature>
<dbReference type="AlphaFoldDB" id="A0A453F0I2"/>
<dbReference type="GO" id="GO:0008270">
    <property type="term" value="F:zinc ion binding"/>
    <property type="evidence" value="ECO:0007669"/>
    <property type="project" value="UniProtKB-KW"/>
</dbReference>
<evidence type="ECO:0000256" key="2">
    <source>
        <dbReference type="SAM" id="MobiDB-lite"/>
    </source>
</evidence>
<accession>A0A453F0I2</accession>
<reference evidence="4" key="5">
    <citation type="journal article" date="2021" name="G3 (Bethesda)">
        <title>Aegilops tauschii genome assembly Aet v5.0 features greater sequence contiguity and improved annotation.</title>
        <authorList>
            <person name="Wang L."/>
            <person name="Zhu T."/>
            <person name="Rodriguez J.C."/>
            <person name="Deal K.R."/>
            <person name="Dubcovsky J."/>
            <person name="McGuire P.E."/>
            <person name="Lux T."/>
            <person name="Spannagl M."/>
            <person name="Mayer K.F.X."/>
            <person name="Baldrich P."/>
            <person name="Meyers B.C."/>
            <person name="Huo N."/>
            <person name="Gu Y.Q."/>
            <person name="Zhou H."/>
            <person name="Devos K.M."/>
            <person name="Bennetzen J.L."/>
            <person name="Unver T."/>
            <person name="Budak H."/>
            <person name="Gulick P.J."/>
            <person name="Galiba G."/>
            <person name="Kalapos B."/>
            <person name="Nelson D.R."/>
            <person name="Li P."/>
            <person name="You F.M."/>
            <person name="Luo M.C."/>
            <person name="Dvorak J."/>
        </authorList>
    </citation>
    <scope>NUCLEOTIDE SEQUENCE [LARGE SCALE GENOMIC DNA]</scope>
    <source>
        <strain evidence="4">cv. AL8/78</strain>
    </source>
</reference>
<organism evidence="4 5">
    <name type="scientific">Aegilops tauschii subsp. strangulata</name>
    <name type="common">Goatgrass</name>
    <dbReference type="NCBI Taxonomy" id="200361"/>
    <lineage>
        <taxon>Eukaryota</taxon>
        <taxon>Viridiplantae</taxon>
        <taxon>Streptophyta</taxon>
        <taxon>Embryophyta</taxon>
        <taxon>Tracheophyta</taxon>
        <taxon>Spermatophyta</taxon>
        <taxon>Magnoliopsida</taxon>
        <taxon>Liliopsida</taxon>
        <taxon>Poales</taxon>
        <taxon>Poaceae</taxon>
        <taxon>BOP clade</taxon>
        <taxon>Pooideae</taxon>
        <taxon>Triticodae</taxon>
        <taxon>Triticeae</taxon>
        <taxon>Triticinae</taxon>
        <taxon>Aegilops</taxon>
    </lineage>
</organism>
<dbReference type="Gramene" id="AET3Gv20533100.1">
    <property type="protein sequence ID" value="AET3Gv20533100.1"/>
    <property type="gene ID" value="AET3Gv20533100"/>
</dbReference>
<name>A0A453F0I2_AEGTS</name>
<dbReference type="GO" id="GO:0050821">
    <property type="term" value="P:protein stabilization"/>
    <property type="evidence" value="ECO:0007669"/>
    <property type="project" value="TreeGrafter"/>
</dbReference>
<sequence length="163" mass="17552">LHCTAGGGTGEERIPQPSSHRPMATTATGYGCSAALSFPGRGSSFAGRSPPSRACLTSSNPKLRTPAPRGLYVCACSGDVDPDASEEASFDIKLPRRSLLVQFTCNKCDARTKRLINRVGYERGTVFLQCAGCQVYHKFVDNLGLIVEYDLREENGVNTCTED</sequence>
<keyword evidence="5" id="KW-1185">Reference proteome</keyword>
<reference evidence="4" key="4">
    <citation type="submission" date="2019-03" db="UniProtKB">
        <authorList>
            <consortium name="EnsemblPlants"/>
        </authorList>
    </citation>
    <scope>IDENTIFICATION</scope>
</reference>
<dbReference type="Pfam" id="PF05180">
    <property type="entry name" value="zf-DNL"/>
    <property type="match status" value="1"/>
</dbReference>
<keyword evidence="1" id="KW-0863">Zinc-finger</keyword>
<reference evidence="4" key="3">
    <citation type="journal article" date="2017" name="Nature">
        <title>Genome sequence of the progenitor of the wheat D genome Aegilops tauschii.</title>
        <authorList>
            <person name="Luo M.C."/>
            <person name="Gu Y.Q."/>
            <person name="Puiu D."/>
            <person name="Wang H."/>
            <person name="Twardziok S.O."/>
            <person name="Deal K.R."/>
            <person name="Huo N."/>
            <person name="Zhu T."/>
            <person name="Wang L."/>
            <person name="Wang Y."/>
            <person name="McGuire P.E."/>
            <person name="Liu S."/>
            <person name="Long H."/>
            <person name="Ramasamy R.K."/>
            <person name="Rodriguez J.C."/>
            <person name="Van S.L."/>
            <person name="Yuan L."/>
            <person name="Wang Z."/>
            <person name="Xia Z."/>
            <person name="Xiao L."/>
            <person name="Anderson O.D."/>
            <person name="Ouyang S."/>
            <person name="Liang Y."/>
            <person name="Zimin A.V."/>
            <person name="Pertea G."/>
            <person name="Qi P."/>
            <person name="Bennetzen J.L."/>
            <person name="Dai X."/>
            <person name="Dawson M.W."/>
            <person name="Muller H.G."/>
            <person name="Kugler K."/>
            <person name="Rivarola-Duarte L."/>
            <person name="Spannagl M."/>
            <person name="Mayer K.F.X."/>
            <person name="Lu F.H."/>
            <person name="Bevan M.W."/>
            <person name="Leroy P."/>
            <person name="Li P."/>
            <person name="You F.M."/>
            <person name="Sun Q."/>
            <person name="Liu Z."/>
            <person name="Lyons E."/>
            <person name="Wicker T."/>
            <person name="Salzberg S.L."/>
            <person name="Devos K.M."/>
            <person name="Dvorak J."/>
        </authorList>
    </citation>
    <scope>NUCLEOTIDE SEQUENCE [LARGE SCALE GENOMIC DNA]</scope>
    <source>
        <strain evidence="4">cv. AL8/78</strain>
    </source>
</reference>
<dbReference type="Proteomes" id="UP000015105">
    <property type="component" value="Chromosome 3D"/>
</dbReference>
<dbReference type="GO" id="GO:0005739">
    <property type="term" value="C:mitochondrion"/>
    <property type="evidence" value="ECO:0007669"/>
    <property type="project" value="TreeGrafter"/>
</dbReference>
<keyword evidence="1" id="KW-0479">Metal-binding</keyword>
<dbReference type="GO" id="GO:0051087">
    <property type="term" value="F:protein-folding chaperone binding"/>
    <property type="evidence" value="ECO:0007669"/>
    <property type="project" value="TreeGrafter"/>
</dbReference>
<dbReference type="InterPro" id="IPR024158">
    <property type="entry name" value="Mt_import_TIM15"/>
</dbReference>
<evidence type="ECO:0000313" key="4">
    <source>
        <dbReference type="EnsemblPlants" id="AET3Gv20533100.1"/>
    </source>
</evidence>
<dbReference type="InterPro" id="IPR007853">
    <property type="entry name" value="Znf_DNL-typ"/>
</dbReference>
<evidence type="ECO:0000313" key="5">
    <source>
        <dbReference type="Proteomes" id="UP000015105"/>
    </source>
</evidence>
<dbReference type="GO" id="GO:0006457">
    <property type="term" value="P:protein folding"/>
    <property type="evidence" value="ECO:0007669"/>
    <property type="project" value="TreeGrafter"/>
</dbReference>
<reference evidence="5" key="1">
    <citation type="journal article" date="2014" name="Science">
        <title>Ancient hybridizations among the ancestral genomes of bread wheat.</title>
        <authorList>
            <consortium name="International Wheat Genome Sequencing Consortium,"/>
            <person name="Marcussen T."/>
            <person name="Sandve S.R."/>
            <person name="Heier L."/>
            <person name="Spannagl M."/>
            <person name="Pfeifer M."/>
            <person name="Jakobsen K.S."/>
            <person name="Wulff B.B."/>
            <person name="Steuernagel B."/>
            <person name="Mayer K.F."/>
            <person name="Olsen O.A."/>
        </authorList>
    </citation>
    <scope>NUCLEOTIDE SEQUENCE [LARGE SCALE GENOMIC DNA]</scope>
    <source>
        <strain evidence="5">cv. AL8/78</strain>
    </source>
</reference>
<evidence type="ECO:0000256" key="1">
    <source>
        <dbReference type="PROSITE-ProRule" id="PRU00834"/>
    </source>
</evidence>
<feature type="domain" description="DNL-type" evidence="3">
    <location>
        <begin position="94"/>
        <end position="163"/>
    </location>
</feature>
<dbReference type="PROSITE" id="PS51501">
    <property type="entry name" value="ZF_DNL"/>
    <property type="match status" value="1"/>
</dbReference>
<reference evidence="5" key="2">
    <citation type="journal article" date="2017" name="Nat. Plants">
        <title>The Aegilops tauschii genome reveals multiple impacts of transposons.</title>
        <authorList>
            <person name="Zhao G."/>
            <person name="Zou C."/>
            <person name="Li K."/>
            <person name="Wang K."/>
            <person name="Li T."/>
            <person name="Gao L."/>
            <person name="Zhang X."/>
            <person name="Wang H."/>
            <person name="Yang Z."/>
            <person name="Liu X."/>
            <person name="Jiang W."/>
            <person name="Mao L."/>
            <person name="Kong X."/>
            <person name="Jiao Y."/>
            <person name="Jia J."/>
        </authorList>
    </citation>
    <scope>NUCLEOTIDE SEQUENCE [LARGE SCALE GENOMIC DNA]</scope>
    <source>
        <strain evidence="5">cv. AL8/78</strain>
    </source>
</reference>
<dbReference type="STRING" id="200361.A0A453F0I2"/>
<dbReference type="GO" id="GO:0030150">
    <property type="term" value="P:protein import into mitochondrial matrix"/>
    <property type="evidence" value="ECO:0007669"/>
    <property type="project" value="TreeGrafter"/>
</dbReference>
<dbReference type="PANTHER" id="PTHR20922:SF23">
    <property type="entry name" value="DNL-TYPE DOMAIN-CONTAINING PROTEIN"/>
    <property type="match status" value="1"/>
</dbReference>
<proteinExistence type="predicted"/>
<protein>
    <recommendedName>
        <fullName evidence="3">DNL-type domain-containing protein</fullName>
    </recommendedName>
</protein>
<dbReference type="EnsemblPlants" id="AET3Gv20533100.1">
    <property type="protein sequence ID" value="AET3Gv20533100.1"/>
    <property type="gene ID" value="AET3Gv20533100"/>
</dbReference>